<dbReference type="KEGG" id="gsl:Gasu_02690"/>
<name>M2Y9F1_GALSU</name>
<evidence type="ECO:0000313" key="1">
    <source>
        <dbReference type="EMBL" id="EME32494.1"/>
    </source>
</evidence>
<dbReference type="OrthoDB" id="7787at2759"/>
<sequence length="182" mass="20807">MAVNGSTCRFLQRVLTSGYGIPTQLNRHLFWTPTSFFKRRNCFSTGHSSILLSTVASHILEQEEIINSFIKDPEEYNALSEFPKYKRNNKYKTNSQSLLETKDNQDFVAVKKNPRSQYKRGRVAKLVMRCAGEVLCGETNFGHLIFLEQVKVSEDLLQAIITWNARSTLASDSLIDYVVLHP</sequence>
<accession>M2Y9F1</accession>
<protein>
    <submittedName>
        <fullName evidence="1">Uncharacterized protein</fullName>
    </submittedName>
</protein>
<dbReference type="EMBL" id="KB454485">
    <property type="protein sequence ID" value="EME32494.1"/>
    <property type="molecule type" value="Genomic_DNA"/>
</dbReference>
<keyword evidence="2" id="KW-1185">Reference proteome</keyword>
<organism evidence="1 2">
    <name type="scientific">Galdieria sulphuraria</name>
    <name type="common">Red alga</name>
    <dbReference type="NCBI Taxonomy" id="130081"/>
    <lineage>
        <taxon>Eukaryota</taxon>
        <taxon>Rhodophyta</taxon>
        <taxon>Bangiophyceae</taxon>
        <taxon>Galdieriales</taxon>
        <taxon>Galdieriaceae</taxon>
        <taxon>Galdieria</taxon>
    </lineage>
</organism>
<dbReference type="RefSeq" id="XP_005709014.1">
    <property type="nucleotide sequence ID" value="XM_005708957.1"/>
</dbReference>
<reference evidence="2" key="1">
    <citation type="journal article" date="2013" name="Science">
        <title>Gene transfer from bacteria and archaea facilitated evolution of an extremophilic eukaryote.</title>
        <authorList>
            <person name="Schonknecht G."/>
            <person name="Chen W.H."/>
            <person name="Ternes C.M."/>
            <person name="Barbier G.G."/>
            <person name="Shrestha R.P."/>
            <person name="Stanke M."/>
            <person name="Brautigam A."/>
            <person name="Baker B.J."/>
            <person name="Banfield J.F."/>
            <person name="Garavito R.M."/>
            <person name="Carr K."/>
            <person name="Wilkerson C."/>
            <person name="Rensing S.A."/>
            <person name="Gagneul D."/>
            <person name="Dickenson N.E."/>
            <person name="Oesterhelt C."/>
            <person name="Lercher M.J."/>
            <person name="Weber A.P."/>
        </authorList>
    </citation>
    <scope>NUCLEOTIDE SEQUENCE [LARGE SCALE GENOMIC DNA]</scope>
    <source>
        <strain evidence="2">074W</strain>
    </source>
</reference>
<proteinExistence type="predicted"/>
<gene>
    <name evidence="1" type="ORF">Gasu_02690</name>
</gene>
<dbReference type="Proteomes" id="UP000030680">
    <property type="component" value="Unassembled WGS sequence"/>
</dbReference>
<evidence type="ECO:0000313" key="2">
    <source>
        <dbReference type="Proteomes" id="UP000030680"/>
    </source>
</evidence>
<dbReference type="GeneID" id="17091064"/>
<dbReference type="AlphaFoldDB" id="M2Y9F1"/>
<dbReference type="Gramene" id="EME32494">
    <property type="protein sequence ID" value="EME32494"/>
    <property type="gene ID" value="Gasu_02690"/>
</dbReference>